<dbReference type="GO" id="GO:0008199">
    <property type="term" value="F:ferric iron binding"/>
    <property type="evidence" value="ECO:0007669"/>
    <property type="project" value="InterPro"/>
</dbReference>
<feature type="region of interest" description="Disordered" evidence="1">
    <location>
        <begin position="50"/>
        <end position="98"/>
    </location>
</feature>
<dbReference type="AlphaFoldDB" id="A0A4P2R0B2"/>
<evidence type="ECO:0000313" key="3">
    <source>
        <dbReference type="EMBL" id="AUX36337.1"/>
    </source>
</evidence>
<feature type="compositionally biased region" description="Gly residues" evidence="1">
    <location>
        <begin position="50"/>
        <end position="61"/>
    </location>
</feature>
<dbReference type="Gene3D" id="2.60.130.10">
    <property type="entry name" value="Aromatic compound dioxygenase"/>
    <property type="match status" value="1"/>
</dbReference>
<name>A0A4P2R0B2_SORCE</name>
<evidence type="ECO:0000259" key="2">
    <source>
        <dbReference type="Pfam" id="PF00775"/>
    </source>
</evidence>
<dbReference type="Pfam" id="PF00775">
    <property type="entry name" value="Dioxygenase_C"/>
    <property type="match status" value="1"/>
</dbReference>
<dbReference type="EMBL" id="CP012672">
    <property type="protein sequence ID" value="AUX36337.1"/>
    <property type="molecule type" value="Genomic_DNA"/>
</dbReference>
<dbReference type="PANTHER" id="PTHR34315">
    <property type="match status" value="1"/>
</dbReference>
<gene>
    <name evidence="3" type="ORF">SOCE836_085440</name>
</gene>
<dbReference type="InterPro" id="IPR015889">
    <property type="entry name" value="Intradiol_dOase_core"/>
</dbReference>
<dbReference type="InterPro" id="IPR000627">
    <property type="entry name" value="Intradiol_dOase_C"/>
</dbReference>
<protein>
    <recommendedName>
        <fullName evidence="2">Intradiol ring-cleavage dioxygenases domain-containing protein</fullName>
    </recommendedName>
</protein>
<dbReference type="Proteomes" id="UP000295497">
    <property type="component" value="Chromosome"/>
</dbReference>
<evidence type="ECO:0000313" key="4">
    <source>
        <dbReference type="Proteomes" id="UP000295497"/>
    </source>
</evidence>
<sequence>MRDKKDTVTRDRPGEVVDRWQVLMKLGALAVTSPVIVSWGDEVSNDAGFGRGGAGRGGTGMGRASTSDASTSSAGTGGAGASSASTSSAGTGGGGAGTGGGGAGVGGVGAGGVDAIDPWIFENGARCNLTATDIEGPFFIDDSEIPNDINLFRSDLRDGHRGCELRLYLRLLDGRNDGEPIPDAEVYIWHCDADGRYSGFNNQDPSTPDTGALERAPEHLDRFCRGVQLTDRNGIVGFTSIWPGWDGRRPVHVHLVARINGQTTRLITTQLHFDAEFSRQVYQAEPAYAGRSTNIPASSLHPPSDSPAMPRMQYIPGLVTGILNIVVGRA</sequence>
<dbReference type="PANTHER" id="PTHR34315:SF1">
    <property type="entry name" value="INTRADIOL RING-CLEAVAGE DIOXYGENASES DOMAIN-CONTAINING PROTEIN-RELATED"/>
    <property type="match status" value="1"/>
</dbReference>
<accession>A0A4P2R0B2</accession>
<proteinExistence type="predicted"/>
<dbReference type="SUPFAM" id="SSF49482">
    <property type="entry name" value="Aromatic compound dioxygenase"/>
    <property type="match status" value="1"/>
</dbReference>
<organism evidence="3 4">
    <name type="scientific">Sorangium cellulosum</name>
    <name type="common">Polyangium cellulosum</name>
    <dbReference type="NCBI Taxonomy" id="56"/>
    <lineage>
        <taxon>Bacteria</taxon>
        <taxon>Pseudomonadati</taxon>
        <taxon>Myxococcota</taxon>
        <taxon>Polyangia</taxon>
        <taxon>Polyangiales</taxon>
        <taxon>Polyangiaceae</taxon>
        <taxon>Sorangium</taxon>
    </lineage>
</organism>
<feature type="compositionally biased region" description="Low complexity" evidence="1">
    <location>
        <begin position="62"/>
        <end position="74"/>
    </location>
</feature>
<dbReference type="GO" id="GO:0016702">
    <property type="term" value="F:oxidoreductase activity, acting on single donors with incorporation of molecular oxygen, incorporation of two atoms of oxygen"/>
    <property type="evidence" value="ECO:0007669"/>
    <property type="project" value="InterPro"/>
</dbReference>
<reference evidence="3 4" key="1">
    <citation type="submission" date="2015-09" db="EMBL/GenBank/DDBJ databases">
        <title>Sorangium comparison.</title>
        <authorList>
            <person name="Zaburannyi N."/>
            <person name="Bunk B."/>
            <person name="Overmann J."/>
            <person name="Mueller R."/>
        </authorList>
    </citation>
    <scope>NUCLEOTIDE SEQUENCE [LARGE SCALE GENOMIC DNA]</scope>
    <source>
        <strain evidence="3 4">So ce836</strain>
    </source>
</reference>
<feature type="domain" description="Intradiol ring-cleavage dioxygenases" evidence="2">
    <location>
        <begin position="134"/>
        <end position="275"/>
    </location>
</feature>
<evidence type="ECO:0000256" key="1">
    <source>
        <dbReference type="SAM" id="MobiDB-lite"/>
    </source>
</evidence>